<evidence type="ECO:0000256" key="5">
    <source>
        <dbReference type="SAM" id="SignalP"/>
    </source>
</evidence>
<sequence>MRTILRRLCLAFLLLAALAVPAYAQLFGIFGDSDASAEDEKGAFLSYVEDKLSTPNRRISISNINGVLSSKASIDQITISDEKGVWLTVTNAAIDWNRSALLRARLEIESLSAESIVMTRKPAPAEDTVDAEATPFALPELPVAVRIGELAVQRAEFDESVFGLESVLSLQGALALEDGALDTSLQIQRLDGPGGELVLQAAYSNQNRQLDVDLQLDEPENGIVANLLNIEGKPPVSLALQGAGPLSDLTLQLTLDADRERVLSGTFNLDETEEGLAYRANLEGPLGRLVPVQFRAFFSGQSTLRLRGSVPDEGGTVVDELALRSGPLQLEGRARVLSGGFLRTLVLDGRIDSGDGRPVVLPVPGGETSVRRASIDIEYGVDDSGPWNGRILLQDLNTGTFAAESVRFDLGGRMTALDDAQQRAVSFDVDGIAEGITATRAAVADALGDRLAFTLSGKTEAGEPITIETLKLDGKSVDIATSGTLDGAVYRGKASVATASLAPFSTMAGQKLTGALDISADGSVTLNSGAFDLTVDGSATNISLENPTLTGLLAGETTLSGGIARGEQGITANDFKLENPQLRLAANGSYGGDNTDMKLKGRLSDLAAVTDEVSGAVEFDASLIGENDAISVKSTLAIAQGRLQGRNLTDLALELVGTLGDGLFSGQVNGEGFFSGERLLIESDAVYGEGAIRLSELNLAVGGNRVEGDFERDENGLLAGDLSVVARNLKLIGALALQDIAGAIDAELAFSNLNGRQDATVKGTVSGFQYDTDTRIGEATLDIAATDLFGVPQASGSIDGRTISAGGVSFTILSLTAERQENATDFVLTGKLEQGTDIAAEGTLARVPDTDVDPAFDLALRELSIVESGRRARLEAPTEIRVRGQAIAIDATTLSIGDGTLRLQGEVAEQINLSVVADDVSLDIANAVRPDLAAAGTISGTAEITGPRSAPSVAFDITGDGLTVAQLRDAGIAPLAVRARGQTDGRSLDVDAELTNSQGVNATIDGTVPLGSEGRLNLKVDLNAVPLELANTVRPDLEADGTISGTATVTGDLSSPNVNFRLSGDAITVAQLRQNGIAPLSLRADGETNGQTLTIDANATNSQGVRLAANGTVPLGEGGNLSVNIDVNAVPLSLANSVRPDLGLSGTLTGSARVTGSLSSPNADFQLSVPNLYAAALQGVGPLSVDAQGRFSNQAIQLNRLNIGGRDGIALSAFGTIPLSGSGLNVAFDGSAPLSVVNRFLGSRGTTLAGSVRFAGSATGALADPNIAVSVDTDSASLFDPQTNTRLTNIDISATATRQQVVLQGASASLAGGGSISASGTIGLTNGIPADIAIRLNQARYADGEFIAATVNGTITITGSLTNDPLIAGNIDVVRAEITVPDSFGASVDIQAVNHINAPADVRATLARAFPGSGGRIPEPAARPSVPRLDITLSAPNQIFVRGRGLDAELGGRLRLTGNTRDIQPVGGFELIRGRLAILGKRITFERGTITFVGDLNPYLNFVASSNADGTTIFIRVQGTVDDLDISFSSDSQLPEDEALALLIFGRGLDQLSPLQLAQLAAAAAELAGNGPSVLSGVRQAAGLDNLDIVTDSDGNVAARAGTYVSENVYVGVEAGSESKVTINLDVTDEITVRGAVGTESSVGVFYEKDY</sequence>
<comment type="subcellular location">
    <subcellularLocation>
        <location evidence="1">Membrane</location>
        <topology evidence="1">Single-pass membrane protein</topology>
    </subcellularLocation>
</comment>
<keyword evidence="5" id="KW-0732">Signal</keyword>
<dbReference type="PANTHER" id="PTHR36985:SF1">
    <property type="entry name" value="TRANSLOCATION AND ASSEMBLY MODULE SUBUNIT TAMB"/>
    <property type="match status" value="1"/>
</dbReference>
<dbReference type="EMBL" id="NBYO01000002">
    <property type="protein sequence ID" value="OXT00686.1"/>
    <property type="molecule type" value="Genomic_DNA"/>
</dbReference>
<gene>
    <name evidence="7" type="ORF">B7H23_11375</name>
</gene>
<keyword evidence="2" id="KW-0812">Transmembrane</keyword>
<dbReference type="RefSeq" id="WP_094077509.1">
    <property type="nucleotide sequence ID" value="NZ_NBYO01000002.1"/>
</dbReference>
<feature type="signal peptide" evidence="5">
    <location>
        <begin position="1"/>
        <end position="24"/>
    </location>
</feature>
<organism evidence="7 8">
    <name type="scientific">Notoacmeibacter marinus</name>
    <dbReference type="NCBI Taxonomy" id="1876515"/>
    <lineage>
        <taxon>Bacteria</taxon>
        <taxon>Pseudomonadati</taxon>
        <taxon>Pseudomonadota</taxon>
        <taxon>Alphaproteobacteria</taxon>
        <taxon>Hyphomicrobiales</taxon>
        <taxon>Notoacmeibacteraceae</taxon>
        <taxon>Notoacmeibacter</taxon>
    </lineage>
</organism>
<name>A0A231UZC5_9HYPH</name>
<evidence type="ECO:0000256" key="4">
    <source>
        <dbReference type="ARBA" id="ARBA00023136"/>
    </source>
</evidence>
<evidence type="ECO:0000256" key="1">
    <source>
        <dbReference type="ARBA" id="ARBA00004167"/>
    </source>
</evidence>
<dbReference type="Proteomes" id="UP000215405">
    <property type="component" value="Unassembled WGS sequence"/>
</dbReference>
<dbReference type="Pfam" id="PF04357">
    <property type="entry name" value="TamB"/>
    <property type="match status" value="1"/>
</dbReference>
<dbReference type="GO" id="GO:0009306">
    <property type="term" value="P:protein secretion"/>
    <property type="evidence" value="ECO:0007669"/>
    <property type="project" value="InterPro"/>
</dbReference>
<feature type="chain" id="PRO_5012285596" description="Translocation and assembly module TamB C-terminal domain-containing protein" evidence="5">
    <location>
        <begin position="25"/>
        <end position="1651"/>
    </location>
</feature>
<keyword evidence="8" id="KW-1185">Reference proteome</keyword>
<keyword evidence="3" id="KW-1133">Transmembrane helix</keyword>
<evidence type="ECO:0000256" key="2">
    <source>
        <dbReference type="ARBA" id="ARBA00022692"/>
    </source>
</evidence>
<comment type="caution">
    <text evidence="7">The sequence shown here is derived from an EMBL/GenBank/DDBJ whole genome shotgun (WGS) entry which is preliminary data.</text>
</comment>
<evidence type="ECO:0000259" key="6">
    <source>
        <dbReference type="Pfam" id="PF04357"/>
    </source>
</evidence>
<keyword evidence="4" id="KW-0472">Membrane</keyword>
<dbReference type="PANTHER" id="PTHR36985">
    <property type="entry name" value="TRANSLOCATION AND ASSEMBLY MODULE SUBUNIT TAMB"/>
    <property type="match status" value="1"/>
</dbReference>
<dbReference type="GO" id="GO:0005886">
    <property type="term" value="C:plasma membrane"/>
    <property type="evidence" value="ECO:0007669"/>
    <property type="project" value="InterPro"/>
</dbReference>
<reference evidence="8" key="1">
    <citation type="journal article" date="2017" name="Int. J. Syst. Evol. Microbiol.">
        <title>Notoacmeibacter marinus gen. nov., sp. nov., isolated from the gut of a limpet and proposal of Notoacmeibacteraceae fam. nov. in the order Rhizobiales of the class Alphaproteobacteria.</title>
        <authorList>
            <person name="Huang Z."/>
            <person name="Guo F."/>
            <person name="Lai Q."/>
        </authorList>
    </citation>
    <scope>NUCLEOTIDE SEQUENCE [LARGE SCALE GENOMIC DNA]</scope>
    <source>
        <strain evidence="8">XMTR2A4</strain>
    </source>
</reference>
<evidence type="ECO:0000256" key="3">
    <source>
        <dbReference type="ARBA" id="ARBA00022989"/>
    </source>
</evidence>
<feature type="domain" description="Translocation and assembly module TamB C-terminal" evidence="6">
    <location>
        <begin position="1305"/>
        <end position="1651"/>
    </location>
</feature>
<dbReference type="InterPro" id="IPR007452">
    <property type="entry name" value="TamB_C"/>
</dbReference>
<proteinExistence type="predicted"/>
<evidence type="ECO:0000313" key="7">
    <source>
        <dbReference type="EMBL" id="OXT00686.1"/>
    </source>
</evidence>
<protein>
    <recommendedName>
        <fullName evidence="6">Translocation and assembly module TamB C-terminal domain-containing protein</fullName>
    </recommendedName>
</protein>
<accession>A0A231UZC5</accession>
<evidence type="ECO:0000313" key="8">
    <source>
        <dbReference type="Proteomes" id="UP000215405"/>
    </source>
</evidence>